<dbReference type="InterPro" id="IPR050802">
    <property type="entry name" value="EF-GSTs"/>
</dbReference>
<dbReference type="InterPro" id="IPR010987">
    <property type="entry name" value="Glutathione-S-Trfase_C-like"/>
</dbReference>
<dbReference type="STRING" id="857967.G0R402"/>
<evidence type="ECO:0000259" key="5">
    <source>
        <dbReference type="PROSITE" id="PS50040"/>
    </source>
</evidence>
<evidence type="ECO:0000259" key="7">
    <source>
        <dbReference type="PROSITE" id="PS50405"/>
    </source>
</evidence>
<dbReference type="SUPFAM" id="SSF47616">
    <property type="entry name" value="GST C-terminal domain-like"/>
    <property type="match status" value="1"/>
</dbReference>
<dbReference type="Pfam" id="PF02798">
    <property type="entry name" value="GST_N"/>
    <property type="match status" value="1"/>
</dbReference>
<dbReference type="PANTHER" id="PTHR43986:SF1">
    <property type="entry name" value="ELONGATION FACTOR 1-GAMMA"/>
    <property type="match status" value="1"/>
</dbReference>
<evidence type="ECO:0000313" key="8">
    <source>
        <dbReference type="EMBL" id="EGR27799.1"/>
    </source>
</evidence>
<dbReference type="PANTHER" id="PTHR43986">
    <property type="entry name" value="ELONGATION FACTOR 1-GAMMA"/>
    <property type="match status" value="1"/>
</dbReference>
<dbReference type="GO" id="GO:0005737">
    <property type="term" value="C:cytoplasm"/>
    <property type="evidence" value="ECO:0007669"/>
    <property type="project" value="TreeGrafter"/>
</dbReference>
<dbReference type="Proteomes" id="UP000008983">
    <property type="component" value="Unassembled WGS sequence"/>
</dbReference>
<gene>
    <name evidence="8" type="ORF">IMG5_188690</name>
</gene>
<dbReference type="FunFam" id="1.20.1050.10:FF:000006">
    <property type="entry name" value="Elongation factor 1 gamma"/>
    <property type="match status" value="1"/>
</dbReference>
<dbReference type="PROSITE" id="PS50404">
    <property type="entry name" value="GST_NTER"/>
    <property type="match status" value="1"/>
</dbReference>
<dbReference type="GO" id="GO:0003746">
    <property type="term" value="F:translation elongation factor activity"/>
    <property type="evidence" value="ECO:0007669"/>
    <property type="project" value="UniProtKB-UniRule"/>
</dbReference>
<dbReference type="InterPro" id="IPR004046">
    <property type="entry name" value="GST_C"/>
</dbReference>
<evidence type="ECO:0000256" key="1">
    <source>
        <dbReference type="ARBA" id="ARBA00022768"/>
    </source>
</evidence>
<protein>
    <recommendedName>
        <fullName evidence="10">Glutathione transferase</fullName>
    </recommendedName>
</protein>
<dbReference type="PROSITE" id="PS50040">
    <property type="entry name" value="EF1G_C"/>
    <property type="match status" value="1"/>
</dbReference>
<dbReference type="Gene3D" id="1.20.1050.10">
    <property type="match status" value="1"/>
</dbReference>
<evidence type="ECO:0000313" key="9">
    <source>
        <dbReference type="Proteomes" id="UP000008983"/>
    </source>
</evidence>
<dbReference type="InterPro" id="IPR004045">
    <property type="entry name" value="Glutathione_S-Trfase_N"/>
</dbReference>
<keyword evidence="2 3" id="KW-0648">Protein biosynthesis</keyword>
<dbReference type="AlphaFoldDB" id="G0R402"/>
<dbReference type="CDD" id="cd03044">
    <property type="entry name" value="GST_N_EF1Bgamma"/>
    <property type="match status" value="1"/>
</dbReference>
<dbReference type="Pfam" id="PF00647">
    <property type="entry name" value="EF1G"/>
    <property type="match status" value="1"/>
</dbReference>
<dbReference type="eggNOG" id="KOG1627">
    <property type="taxonomic scope" value="Eukaryota"/>
</dbReference>
<dbReference type="FunCoup" id="G0R402">
    <property type="interactions" value="458"/>
</dbReference>
<evidence type="ECO:0000256" key="2">
    <source>
        <dbReference type="ARBA" id="ARBA00022917"/>
    </source>
</evidence>
<feature type="compositionally biased region" description="Basic and acidic residues" evidence="4">
    <location>
        <begin position="237"/>
        <end position="248"/>
    </location>
</feature>
<dbReference type="SUPFAM" id="SSF89942">
    <property type="entry name" value="eEF1-gamma domain"/>
    <property type="match status" value="1"/>
</dbReference>
<name>G0R402_ICHMU</name>
<dbReference type="RefSeq" id="XP_004027144.1">
    <property type="nucleotide sequence ID" value="XM_004027095.1"/>
</dbReference>
<feature type="region of interest" description="Disordered" evidence="4">
    <location>
        <begin position="217"/>
        <end position="269"/>
    </location>
</feature>
<dbReference type="SUPFAM" id="SSF52833">
    <property type="entry name" value="Thioredoxin-like"/>
    <property type="match status" value="1"/>
</dbReference>
<keyword evidence="1 3" id="KW-0251">Elongation factor</keyword>
<dbReference type="InterPro" id="IPR040079">
    <property type="entry name" value="Glutathione_S-Trfase"/>
</dbReference>
<feature type="domain" description="EF-1-gamma C-terminal" evidence="5">
    <location>
        <begin position="256"/>
        <end position="423"/>
    </location>
</feature>
<feature type="domain" description="GST C-terminal" evidence="7">
    <location>
        <begin position="83"/>
        <end position="207"/>
    </location>
</feature>
<dbReference type="EMBL" id="GL984319">
    <property type="protein sequence ID" value="EGR27799.1"/>
    <property type="molecule type" value="Genomic_DNA"/>
</dbReference>
<dbReference type="OrthoDB" id="249703at2759"/>
<dbReference type="PROSITE" id="PS50405">
    <property type="entry name" value="GST_CTER"/>
    <property type="match status" value="1"/>
</dbReference>
<reference evidence="8 9" key="1">
    <citation type="submission" date="2011-07" db="EMBL/GenBank/DDBJ databases">
        <authorList>
            <person name="Coyne R."/>
            <person name="Brami D."/>
            <person name="Johnson J."/>
            <person name="Hostetler J."/>
            <person name="Hannick L."/>
            <person name="Clark T."/>
            <person name="Cassidy-Hanley D."/>
            <person name="Inman J."/>
        </authorList>
    </citation>
    <scope>NUCLEOTIDE SEQUENCE [LARGE SCALE GENOMIC DNA]</scope>
    <source>
        <strain evidence="8 9">G5</strain>
    </source>
</reference>
<feature type="domain" description="GST N-terminal" evidence="6">
    <location>
        <begin position="1"/>
        <end position="80"/>
    </location>
</feature>
<accession>G0R402</accession>
<evidence type="ECO:0000256" key="3">
    <source>
        <dbReference type="PROSITE-ProRule" id="PRU00519"/>
    </source>
</evidence>
<dbReference type="GeneID" id="14903873"/>
<feature type="compositionally biased region" description="Low complexity" evidence="4">
    <location>
        <begin position="251"/>
        <end position="269"/>
    </location>
</feature>
<dbReference type="GO" id="GO:0005634">
    <property type="term" value="C:nucleus"/>
    <property type="evidence" value="ECO:0007669"/>
    <property type="project" value="TreeGrafter"/>
</dbReference>
<dbReference type="CDD" id="cd03181">
    <property type="entry name" value="GST_C_EF1Bgamma_like"/>
    <property type="match status" value="1"/>
</dbReference>
<evidence type="ECO:0008006" key="10">
    <source>
        <dbReference type="Google" id="ProtNLM"/>
    </source>
</evidence>
<dbReference type="InterPro" id="IPR036249">
    <property type="entry name" value="Thioredoxin-like_sf"/>
</dbReference>
<dbReference type="InterPro" id="IPR001662">
    <property type="entry name" value="EF1B_G_C"/>
</dbReference>
<sequence>MSLKLYCPVGNFRANQILITADLCGVEIKHIDMEYSDSKTKEFLQKNPLGKVPVLETTEGFIFETNTIVRHLARKSHKLYGSSLYQQALVDQYLDIFQNELAPPLLALTCPVFGCIQFDKEVYKAAKTEVQTVLKIIEDRLKVSKYLTGTEVTIADIQYAVYLSYAFRTIFDEKYRQTIKHVVAWYESIAQLPQFVKYIGKLRYTIIEWVASQPEKKENKKKEGTVPPAAVQKQQQQKKDEKQKEQKSPVKQQQQSTNKQTQEPAQEQQQGGFDLYNFKTLYTNAKDKNEAVKFLIENWTSGKLCLYKAHYDKYEGEGTVLYQFNNLKSAFIQRCEAARKVAFGTYSVYGDEPNLEIYGVWLFVGDKMPEEMKENPSLEYTQWTKLDINKPEDVNTLTQYWINVEEDVSVVEGRKLRSFSCFK</sequence>
<organism evidence="8 9">
    <name type="scientific">Ichthyophthirius multifiliis</name>
    <name type="common">White spot disease agent</name>
    <name type="synonym">Ich</name>
    <dbReference type="NCBI Taxonomy" id="5932"/>
    <lineage>
        <taxon>Eukaryota</taxon>
        <taxon>Sar</taxon>
        <taxon>Alveolata</taxon>
        <taxon>Ciliophora</taxon>
        <taxon>Intramacronucleata</taxon>
        <taxon>Oligohymenophorea</taxon>
        <taxon>Hymenostomatida</taxon>
        <taxon>Ophryoglenina</taxon>
        <taxon>Ichthyophthirius</taxon>
    </lineage>
</organism>
<keyword evidence="9" id="KW-1185">Reference proteome</keyword>
<dbReference type="Gene3D" id="3.30.70.1010">
    <property type="entry name" value="Translation elongation factor EF1B, gamma chain, conserved domain"/>
    <property type="match status" value="1"/>
</dbReference>
<dbReference type="Pfam" id="PF00043">
    <property type="entry name" value="GST_C"/>
    <property type="match status" value="1"/>
</dbReference>
<dbReference type="SFLD" id="SFLDS00019">
    <property type="entry name" value="Glutathione_Transferase_(cytos"/>
    <property type="match status" value="1"/>
</dbReference>
<dbReference type="Gene3D" id="3.40.30.10">
    <property type="entry name" value="Glutaredoxin"/>
    <property type="match status" value="1"/>
</dbReference>
<dbReference type="InterPro" id="IPR036433">
    <property type="entry name" value="EF1B_G_C_sf"/>
</dbReference>
<dbReference type="SMART" id="SM01183">
    <property type="entry name" value="EF1G"/>
    <property type="match status" value="1"/>
</dbReference>
<dbReference type="FunFam" id="3.40.30.10:FF:000148">
    <property type="entry name" value="Elongation factor 1B gamma"/>
    <property type="match status" value="1"/>
</dbReference>
<dbReference type="eggNOG" id="KOG0867">
    <property type="taxonomic scope" value="Eukaryota"/>
</dbReference>
<dbReference type="InterPro" id="IPR036282">
    <property type="entry name" value="Glutathione-S-Trfase_C_sf"/>
</dbReference>
<evidence type="ECO:0000259" key="6">
    <source>
        <dbReference type="PROSITE" id="PS50404"/>
    </source>
</evidence>
<proteinExistence type="predicted"/>
<evidence type="ECO:0000256" key="4">
    <source>
        <dbReference type="SAM" id="MobiDB-lite"/>
    </source>
</evidence>
<dbReference type="OMA" id="VQWATEN"/>
<dbReference type="SFLD" id="SFLDG00358">
    <property type="entry name" value="Main_(cytGST)"/>
    <property type="match status" value="1"/>
</dbReference>
<dbReference type="InParanoid" id="G0R402"/>